<name>U9U6Q3_RHIID</name>
<sequence length="61" mass="7203">MHVMQLPEESSRMKLTQALLPIVLLVKDISLTAWTKFKEIFDRIRAEKKFNLEEMCLHVAM</sequence>
<proteinExistence type="predicted"/>
<reference evidence="1" key="1">
    <citation type="submission" date="2013-07" db="EMBL/GenBank/DDBJ databases">
        <title>The genome of an arbuscular mycorrhizal fungus provides insights into the evolution of the oldest plant symbiosis.</title>
        <authorList>
            <consortium name="DOE Joint Genome Institute"/>
            <person name="Tisserant E."/>
            <person name="Malbreil M."/>
            <person name="Kuo A."/>
            <person name="Kohler A."/>
            <person name="Symeonidi A."/>
            <person name="Balestrini R."/>
            <person name="Charron P."/>
            <person name="Duensing N."/>
            <person name="Frei-dit-Frey N."/>
            <person name="Gianinazzi-Pearson V."/>
            <person name="Gilbert B."/>
            <person name="Handa Y."/>
            <person name="Hijri M."/>
            <person name="Kaul R."/>
            <person name="Kawaguchi M."/>
            <person name="Krajinski F."/>
            <person name="Lammers P."/>
            <person name="Lapierre D."/>
            <person name="Masclaux F.G."/>
            <person name="Murat C."/>
            <person name="Morin E."/>
            <person name="Ndikumana S."/>
            <person name="Pagni M."/>
            <person name="Petitpierre D."/>
            <person name="Requena N."/>
            <person name="Rosikiewicz P."/>
            <person name="Riley R."/>
            <person name="Saito K."/>
            <person name="San Clemente H."/>
            <person name="Shapiro H."/>
            <person name="van Tuinen D."/>
            <person name="Becard G."/>
            <person name="Bonfante P."/>
            <person name="Paszkowski U."/>
            <person name="Shachar-Hill Y."/>
            <person name="Young J.P."/>
            <person name="Sanders I.R."/>
            <person name="Henrissat B."/>
            <person name="Rensing S.A."/>
            <person name="Grigoriev I.V."/>
            <person name="Corradi N."/>
            <person name="Roux C."/>
            <person name="Martin F."/>
        </authorList>
    </citation>
    <scope>NUCLEOTIDE SEQUENCE</scope>
    <source>
        <strain evidence="1">DAOM 197198</strain>
    </source>
</reference>
<protein>
    <submittedName>
        <fullName evidence="1">Uncharacterized protein</fullName>
    </submittedName>
</protein>
<gene>
    <name evidence="1" type="ORF">GLOINDRAFT_23248</name>
</gene>
<dbReference type="AlphaFoldDB" id="U9U6Q3"/>
<dbReference type="HOGENOM" id="CLU_2923796_0_0_1"/>
<organism evidence="1">
    <name type="scientific">Rhizophagus irregularis (strain DAOM 181602 / DAOM 197198 / MUCL 43194)</name>
    <name type="common">Arbuscular mycorrhizal fungus</name>
    <name type="synonym">Glomus intraradices</name>
    <dbReference type="NCBI Taxonomy" id="747089"/>
    <lineage>
        <taxon>Eukaryota</taxon>
        <taxon>Fungi</taxon>
        <taxon>Fungi incertae sedis</taxon>
        <taxon>Mucoromycota</taxon>
        <taxon>Glomeromycotina</taxon>
        <taxon>Glomeromycetes</taxon>
        <taxon>Glomerales</taxon>
        <taxon>Glomeraceae</taxon>
        <taxon>Rhizophagus</taxon>
    </lineage>
</organism>
<accession>U9U6Q3</accession>
<evidence type="ECO:0000313" key="1">
    <source>
        <dbReference type="EMBL" id="ESA16025.1"/>
    </source>
</evidence>
<dbReference type="EMBL" id="KI281412">
    <property type="protein sequence ID" value="ESA16025.1"/>
    <property type="molecule type" value="Genomic_DNA"/>
</dbReference>